<evidence type="ECO:0000256" key="5">
    <source>
        <dbReference type="ARBA" id="ARBA00023098"/>
    </source>
</evidence>
<dbReference type="GO" id="GO:0016020">
    <property type="term" value="C:membrane"/>
    <property type="evidence" value="ECO:0007669"/>
    <property type="project" value="GOC"/>
</dbReference>
<dbReference type="GO" id="GO:0012505">
    <property type="term" value="C:endomembrane system"/>
    <property type="evidence" value="ECO:0007669"/>
    <property type="project" value="UniProtKB-SubCell"/>
</dbReference>
<dbReference type="KEGG" id="spl:Spea_1331"/>
<dbReference type="PANTHER" id="PTHR21624">
    <property type="entry name" value="STEROL DESATURASE-RELATED PROTEIN"/>
    <property type="match status" value="1"/>
</dbReference>
<evidence type="ECO:0000256" key="7">
    <source>
        <dbReference type="SAM" id="Phobius"/>
    </source>
</evidence>
<dbReference type="GO" id="GO:0005506">
    <property type="term" value="F:iron ion binding"/>
    <property type="evidence" value="ECO:0007669"/>
    <property type="project" value="InterPro"/>
</dbReference>
<keyword evidence="2 7" id="KW-0812">Transmembrane</keyword>
<dbReference type="EMBL" id="CP000851">
    <property type="protein sequence ID" value="ABV86658.1"/>
    <property type="molecule type" value="Genomic_DNA"/>
</dbReference>
<gene>
    <name evidence="9" type="ordered locus">Spea_1331</name>
</gene>
<dbReference type="Proteomes" id="UP000002608">
    <property type="component" value="Chromosome"/>
</dbReference>
<dbReference type="eggNOG" id="COG3000">
    <property type="taxonomic scope" value="Bacteria"/>
</dbReference>
<evidence type="ECO:0000256" key="3">
    <source>
        <dbReference type="ARBA" id="ARBA00022989"/>
    </source>
</evidence>
<dbReference type="PANTHER" id="PTHR21624:SF1">
    <property type="entry name" value="ALKYLGLYCEROL MONOOXYGENASE"/>
    <property type="match status" value="1"/>
</dbReference>
<name>A8H271_SHEPA</name>
<accession>A8H271</accession>
<keyword evidence="3 7" id="KW-1133">Transmembrane helix</keyword>
<dbReference type="OrthoDB" id="9770329at2"/>
<dbReference type="GO" id="GO:0006643">
    <property type="term" value="P:membrane lipid metabolic process"/>
    <property type="evidence" value="ECO:0007669"/>
    <property type="project" value="TreeGrafter"/>
</dbReference>
<keyword evidence="10" id="KW-1185">Reference proteome</keyword>
<dbReference type="RefSeq" id="WP_012154584.1">
    <property type="nucleotide sequence ID" value="NC_009901.1"/>
</dbReference>
<evidence type="ECO:0000313" key="10">
    <source>
        <dbReference type="Proteomes" id="UP000002608"/>
    </source>
</evidence>
<keyword evidence="6 7" id="KW-0472">Membrane</keyword>
<organism evidence="9 10">
    <name type="scientific">Shewanella pealeana (strain ATCC 700345 / ANG-SQ1)</name>
    <dbReference type="NCBI Taxonomy" id="398579"/>
    <lineage>
        <taxon>Bacteria</taxon>
        <taxon>Pseudomonadati</taxon>
        <taxon>Pseudomonadota</taxon>
        <taxon>Gammaproteobacteria</taxon>
        <taxon>Alteromonadales</taxon>
        <taxon>Shewanellaceae</taxon>
        <taxon>Shewanella</taxon>
    </lineage>
</organism>
<dbReference type="InterPro" id="IPR051689">
    <property type="entry name" value="Sterol_desaturase/TMEM195"/>
</dbReference>
<evidence type="ECO:0000313" key="9">
    <source>
        <dbReference type="EMBL" id="ABV86658.1"/>
    </source>
</evidence>
<evidence type="ECO:0000256" key="4">
    <source>
        <dbReference type="ARBA" id="ARBA00023002"/>
    </source>
</evidence>
<keyword evidence="5" id="KW-0443">Lipid metabolism</keyword>
<dbReference type="InterPro" id="IPR006694">
    <property type="entry name" value="Fatty_acid_hydroxylase"/>
</dbReference>
<feature type="transmembrane region" description="Helical" evidence="7">
    <location>
        <begin position="15"/>
        <end position="33"/>
    </location>
</feature>
<reference evidence="9 10" key="1">
    <citation type="submission" date="2007-10" db="EMBL/GenBank/DDBJ databases">
        <title>Complete sequence of Shewanella pealeana ATCC 700345.</title>
        <authorList>
            <consortium name="US DOE Joint Genome Institute"/>
            <person name="Copeland A."/>
            <person name="Lucas S."/>
            <person name="Lapidus A."/>
            <person name="Barry K."/>
            <person name="Glavina del Rio T."/>
            <person name="Dalin E."/>
            <person name="Tice H."/>
            <person name="Pitluck S."/>
            <person name="Chertkov O."/>
            <person name="Brettin T."/>
            <person name="Bruce D."/>
            <person name="Detter J.C."/>
            <person name="Han C."/>
            <person name="Schmutz J."/>
            <person name="Larimer F."/>
            <person name="Land M."/>
            <person name="Hauser L."/>
            <person name="Kyrpides N."/>
            <person name="Kim E."/>
            <person name="Zhao J.-S.Z."/>
            <person name="Manno D."/>
            <person name="Hawari J."/>
            <person name="Richardson P."/>
        </authorList>
    </citation>
    <scope>NUCLEOTIDE SEQUENCE [LARGE SCALE GENOMIC DNA]</scope>
    <source>
        <strain evidence="10">ATCC 700345 / ANG-SQ1</strain>
    </source>
</reference>
<keyword evidence="4" id="KW-0560">Oxidoreductase</keyword>
<feature type="transmembrane region" description="Helical" evidence="7">
    <location>
        <begin position="45"/>
        <end position="66"/>
    </location>
</feature>
<dbReference type="Pfam" id="PF04116">
    <property type="entry name" value="FA_hydroxylase"/>
    <property type="match status" value="1"/>
</dbReference>
<evidence type="ECO:0000259" key="8">
    <source>
        <dbReference type="Pfam" id="PF04116"/>
    </source>
</evidence>
<evidence type="ECO:0000256" key="6">
    <source>
        <dbReference type="ARBA" id="ARBA00023136"/>
    </source>
</evidence>
<dbReference type="HOGENOM" id="CLU_033631_3_1_6"/>
<comment type="subcellular location">
    <subcellularLocation>
        <location evidence="1">Endomembrane system</location>
        <topology evidence="1">Multi-pass membrane protein</topology>
    </subcellularLocation>
</comment>
<evidence type="ECO:0000256" key="2">
    <source>
        <dbReference type="ARBA" id="ARBA00022692"/>
    </source>
</evidence>
<proteinExistence type="predicted"/>
<protein>
    <submittedName>
        <fullName evidence="9">Fatty acid hydroxylase</fullName>
    </submittedName>
</protein>
<dbReference type="AlphaFoldDB" id="A8H271"/>
<feature type="domain" description="Fatty acid hydroxylase" evidence="8">
    <location>
        <begin position="97"/>
        <end position="228"/>
    </location>
</feature>
<dbReference type="GO" id="GO:0050479">
    <property type="term" value="F:glyceryl-ether monooxygenase activity"/>
    <property type="evidence" value="ECO:0007669"/>
    <property type="project" value="TreeGrafter"/>
</dbReference>
<evidence type="ECO:0000256" key="1">
    <source>
        <dbReference type="ARBA" id="ARBA00004127"/>
    </source>
</evidence>
<dbReference type="STRING" id="398579.Spea_1331"/>
<sequence length="276" mass="31926">MIDEFYNIIGNVGTALQHLIFPMLFFFLFAYLLKRKQAVTAFRTCLPNSIFNISIMCFNLIFISLISSHLKWLYSIDIGENLSQIWASLPEWLVILSATFCGDFIGYWRHRFEHSRILWPSHAMHHSDTQMSWLTLQRFHPFNRMSTLIIDTGLLMCLGFPPYALVANNLIRHYYGYFIHADLPWNYGAWNKVFVSPVMHQWHHAAEPAAYNTNFATIFSIFDRAFGTYRVPGLCHIPLGVPYNVGGNILGQLLYPFKLSSYLKKSKAPQAKSIDT</sequence>
<dbReference type="GO" id="GO:0008610">
    <property type="term" value="P:lipid biosynthetic process"/>
    <property type="evidence" value="ECO:0007669"/>
    <property type="project" value="InterPro"/>
</dbReference>